<dbReference type="Gene3D" id="3.40.630.30">
    <property type="match status" value="1"/>
</dbReference>
<sequence>MNVRRAGAHEAEAVAELIATAFAELKVVRYLVPEPERRQRVMAANFRIFAEHGMMEHHHAALGTTPAYLEAGSARALYARHGYEVRQPFAMRDGTLFWPMWRAAP</sequence>
<evidence type="ECO:0000313" key="2">
    <source>
        <dbReference type="Proteomes" id="UP000568380"/>
    </source>
</evidence>
<dbReference type="Proteomes" id="UP000568380">
    <property type="component" value="Unassembled WGS sequence"/>
</dbReference>
<evidence type="ECO:0008006" key="3">
    <source>
        <dbReference type="Google" id="ProtNLM"/>
    </source>
</evidence>
<name>A0A7W8A4D4_9ACTN</name>
<keyword evidence="2" id="KW-1185">Reference proteome</keyword>
<protein>
    <recommendedName>
        <fullName evidence="3">GNAT family N-acetyltransferase</fullName>
    </recommendedName>
</protein>
<proteinExistence type="predicted"/>
<gene>
    <name evidence="1" type="ORF">HNR40_004002</name>
</gene>
<accession>A0A7W8A4D4</accession>
<dbReference type="RefSeq" id="WP_184963350.1">
    <property type="nucleotide sequence ID" value="NZ_JACHIN010000005.1"/>
</dbReference>
<evidence type="ECO:0000313" key="1">
    <source>
        <dbReference type="EMBL" id="MBB5078516.1"/>
    </source>
</evidence>
<reference evidence="1 2" key="1">
    <citation type="submission" date="2020-08" db="EMBL/GenBank/DDBJ databases">
        <title>Genomic Encyclopedia of Type Strains, Phase IV (KMG-IV): sequencing the most valuable type-strain genomes for metagenomic binning, comparative biology and taxonomic classification.</title>
        <authorList>
            <person name="Goeker M."/>
        </authorList>
    </citation>
    <scope>NUCLEOTIDE SEQUENCE [LARGE SCALE GENOMIC DNA]</scope>
    <source>
        <strain evidence="1 2">DSM 45385</strain>
    </source>
</reference>
<comment type="caution">
    <text evidence="1">The sequence shown here is derived from an EMBL/GenBank/DDBJ whole genome shotgun (WGS) entry which is preliminary data.</text>
</comment>
<dbReference type="AlphaFoldDB" id="A0A7W8A4D4"/>
<organism evidence="1 2">
    <name type="scientific">Nonomuraea endophytica</name>
    <dbReference type="NCBI Taxonomy" id="714136"/>
    <lineage>
        <taxon>Bacteria</taxon>
        <taxon>Bacillati</taxon>
        <taxon>Actinomycetota</taxon>
        <taxon>Actinomycetes</taxon>
        <taxon>Streptosporangiales</taxon>
        <taxon>Streptosporangiaceae</taxon>
        <taxon>Nonomuraea</taxon>
    </lineage>
</organism>
<dbReference type="EMBL" id="JACHIN010000005">
    <property type="protein sequence ID" value="MBB5078516.1"/>
    <property type="molecule type" value="Genomic_DNA"/>
</dbReference>